<dbReference type="PhylomeDB" id="A0A0W0DEA8"/>
<organism evidence="7 8">
    <name type="scientific">Candida glabrata</name>
    <name type="common">Yeast</name>
    <name type="synonym">Torulopsis glabrata</name>
    <dbReference type="NCBI Taxonomy" id="5478"/>
    <lineage>
        <taxon>Eukaryota</taxon>
        <taxon>Fungi</taxon>
        <taxon>Dikarya</taxon>
        <taxon>Ascomycota</taxon>
        <taxon>Saccharomycotina</taxon>
        <taxon>Saccharomycetes</taxon>
        <taxon>Saccharomycetales</taxon>
        <taxon>Saccharomycetaceae</taxon>
        <taxon>Nakaseomyces</taxon>
    </lineage>
</organism>
<dbReference type="GO" id="GO:0017128">
    <property type="term" value="F:phospholipid scramblase activity"/>
    <property type="evidence" value="ECO:0007669"/>
    <property type="project" value="EnsemblFungi"/>
</dbReference>
<evidence type="ECO:0000313" key="7">
    <source>
        <dbReference type="EMBL" id="KTB02639.1"/>
    </source>
</evidence>
<protein>
    <submittedName>
        <fullName evidence="7">Putative membrane protein</fullName>
    </submittedName>
</protein>
<dbReference type="VEuPathDB" id="FungiDB:GWK60_K08635"/>
<feature type="region of interest" description="Disordered" evidence="5">
    <location>
        <begin position="394"/>
        <end position="451"/>
    </location>
</feature>
<evidence type="ECO:0000256" key="6">
    <source>
        <dbReference type="SAM" id="Phobius"/>
    </source>
</evidence>
<dbReference type="OMA" id="TSCAIFQ"/>
<feature type="compositionally biased region" description="Polar residues" evidence="5">
    <location>
        <begin position="409"/>
        <end position="423"/>
    </location>
</feature>
<reference evidence="7 8" key="1">
    <citation type="submission" date="2015-10" db="EMBL/GenBank/DDBJ databases">
        <title>Draft genomes sequences of Candida glabrata isolates 1A, 1B, 2A, 2B, 3A and 3B.</title>
        <authorList>
            <person name="Haavelsrud O.E."/>
            <person name="Gaustad P."/>
        </authorList>
    </citation>
    <scope>NUCLEOTIDE SEQUENCE [LARGE SCALE GENOMIC DNA]</scope>
    <source>
        <strain evidence="7">910700640</strain>
    </source>
</reference>
<keyword evidence="2 6" id="KW-0812">Transmembrane</keyword>
<dbReference type="GO" id="GO:0005769">
    <property type="term" value="C:early endosome"/>
    <property type="evidence" value="ECO:0007669"/>
    <property type="project" value="EnsemblFungi"/>
</dbReference>
<dbReference type="PANTHER" id="PTHR14856:SF9">
    <property type="entry name" value="PQ-LOOP REPEAT-CONTAINING PROTEIN 1"/>
    <property type="match status" value="1"/>
</dbReference>
<keyword evidence="3 6" id="KW-1133">Transmembrane helix</keyword>
<feature type="compositionally biased region" description="Polar residues" evidence="5">
    <location>
        <begin position="440"/>
        <end position="451"/>
    </location>
</feature>
<dbReference type="GO" id="GO:0032588">
    <property type="term" value="C:trans-Golgi network membrane"/>
    <property type="evidence" value="ECO:0007669"/>
    <property type="project" value="EnsemblFungi"/>
</dbReference>
<dbReference type="PANTHER" id="PTHR14856">
    <property type="entry name" value="PQ-LOOP REPEAT-CONTAINING PROTEIN 1-LIKE PROTEIN"/>
    <property type="match status" value="1"/>
</dbReference>
<evidence type="ECO:0000256" key="5">
    <source>
        <dbReference type="SAM" id="MobiDB-lite"/>
    </source>
</evidence>
<evidence type="ECO:0000256" key="2">
    <source>
        <dbReference type="ARBA" id="ARBA00022692"/>
    </source>
</evidence>
<dbReference type="AlphaFoldDB" id="A0A0W0DEA8"/>
<proteinExistence type="predicted"/>
<dbReference type="GO" id="GO:0010008">
    <property type="term" value="C:endosome membrane"/>
    <property type="evidence" value="ECO:0007669"/>
    <property type="project" value="EnsemblFungi"/>
</dbReference>
<sequence>MDGAELIQEHELAAVEQIAEAAAESAKNQDSYVVTLTSYLPKLDQFYIPEWLTMRVLTGYIYSCTPLFSYGAAILSIERCQTAFGFSIDICATMLIASILRISYFFFVPYEVTLLRQSIIMVLVQLLLLRTTLKYRPEEYKYDNLQSVEPFTQLIHDVWFEYFAIRNKPRMFSDEWKNLLRSLSFERLMGFIFKIFLVFVYKFLKFFDPSFKRVGSFWQWNDDRKYWKFLIIFATFQFSFTLLITKVIAWENFAHNVGSLIGGISLLVESLLPLPQISILHKLKSVQGFKIILLISWLCGDTVKLSFLLSLNSGEKNVDTSSLFEFFALFQMGLDFYIGGQYIYYKFYYNPEGTVVNGYRGTPVIGGSQDHEFMELQNEFADGPLNELNEKAFNGKEHRSNSTPKRKLSYSQHLSKTPSSSRKASIGNIEVSSPRRGHSKSYTFSSEKSAT</sequence>
<dbReference type="Gene3D" id="1.20.1280.290">
    <property type="match status" value="1"/>
</dbReference>
<feature type="transmembrane region" description="Helical" evidence="6">
    <location>
        <begin position="188"/>
        <end position="206"/>
    </location>
</feature>
<comment type="subcellular location">
    <subcellularLocation>
        <location evidence="1">Membrane</location>
        <topology evidence="1">Multi-pass membrane protein</topology>
    </subcellularLocation>
</comment>
<dbReference type="VEuPathDB" id="FungiDB:CAGL0K08822g"/>
<evidence type="ECO:0000256" key="1">
    <source>
        <dbReference type="ARBA" id="ARBA00004141"/>
    </source>
</evidence>
<comment type="caution">
    <text evidence="7">The sequence shown here is derived from an EMBL/GenBank/DDBJ whole genome shotgun (WGS) entry which is preliminary data.</text>
</comment>
<dbReference type="VEuPathDB" id="FungiDB:GVI51_K08679"/>
<accession>A0A0W0DEA8</accession>
<feature type="transmembrane region" description="Helical" evidence="6">
    <location>
        <begin position="59"/>
        <end position="77"/>
    </location>
</feature>
<name>A0A0W0DEA8_CANGB</name>
<dbReference type="InterPro" id="IPR006603">
    <property type="entry name" value="PQ-loop_rpt"/>
</dbReference>
<dbReference type="Proteomes" id="UP000054886">
    <property type="component" value="Unassembled WGS sequence"/>
</dbReference>
<dbReference type="EMBL" id="LLZZ01000123">
    <property type="protein sequence ID" value="KTB02639.1"/>
    <property type="molecule type" value="Genomic_DNA"/>
</dbReference>
<dbReference type="GO" id="GO:0005829">
    <property type="term" value="C:cytosol"/>
    <property type="evidence" value="ECO:0007669"/>
    <property type="project" value="GOC"/>
</dbReference>
<evidence type="ECO:0000313" key="8">
    <source>
        <dbReference type="Proteomes" id="UP000054886"/>
    </source>
</evidence>
<gene>
    <name evidence="7" type="ORF">AO440_003622</name>
</gene>
<dbReference type="GO" id="GO:0042147">
    <property type="term" value="P:retrograde transport, endosome to Golgi"/>
    <property type="evidence" value="ECO:0007669"/>
    <property type="project" value="EnsemblFungi"/>
</dbReference>
<evidence type="ECO:0000256" key="4">
    <source>
        <dbReference type="ARBA" id="ARBA00023136"/>
    </source>
</evidence>
<feature type="transmembrane region" description="Helical" evidence="6">
    <location>
        <begin position="84"/>
        <end position="108"/>
    </location>
</feature>
<feature type="transmembrane region" description="Helical" evidence="6">
    <location>
        <begin position="226"/>
        <end position="245"/>
    </location>
</feature>
<evidence type="ECO:0000256" key="3">
    <source>
        <dbReference type="ARBA" id="ARBA00022989"/>
    </source>
</evidence>
<dbReference type="Pfam" id="PF04193">
    <property type="entry name" value="PQ-loop"/>
    <property type="match status" value="1"/>
</dbReference>
<dbReference type="GO" id="GO:0036258">
    <property type="term" value="P:multivesicular body assembly"/>
    <property type="evidence" value="ECO:0007669"/>
    <property type="project" value="EnsemblFungi"/>
</dbReference>
<dbReference type="InterPro" id="IPR052241">
    <property type="entry name" value="SLC66/Scramblase_ANY1"/>
</dbReference>
<dbReference type="VEuPathDB" id="FungiDB:B1J91_K08822g"/>
<dbReference type="VEuPathDB" id="FungiDB:GW608_K08613"/>
<keyword evidence="4 6" id="KW-0472">Membrane</keyword>